<evidence type="ECO:0000256" key="1">
    <source>
        <dbReference type="ARBA" id="ARBA00004141"/>
    </source>
</evidence>
<feature type="transmembrane region" description="Helical" evidence="5">
    <location>
        <begin position="159"/>
        <end position="179"/>
    </location>
</feature>
<dbReference type="GO" id="GO:0019432">
    <property type="term" value="P:triglyceride biosynthetic process"/>
    <property type="evidence" value="ECO:0007669"/>
    <property type="project" value="UniProtKB-ARBA"/>
</dbReference>
<dbReference type="OrthoDB" id="10561288at2759"/>
<evidence type="ECO:0000313" key="6">
    <source>
        <dbReference type="EMBL" id="PSC67679.1"/>
    </source>
</evidence>
<dbReference type="InterPro" id="IPR004299">
    <property type="entry name" value="MBOAT_fam"/>
</dbReference>
<feature type="transmembrane region" description="Helical" evidence="5">
    <location>
        <begin position="271"/>
        <end position="292"/>
    </location>
</feature>
<dbReference type="EMBL" id="LHPF02000051">
    <property type="protein sequence ID" value="PSC67679.1"/>
    <property type="molecule type" value="Genomic_DNA"/>
</dbReference>
<accession>A0A2P6V0R4</accession>
<protein>
    <submittedName>
        <fullName evidence="6">Glycerol uptake 1</fullName>
    </submittedName>
</protein>
<dbReference type="PANTHER" id="PTHR13285">
    <property type="entry name" value="ACYLTRANSFERASE"/>
    <property type="match status" value="1"/>
</dbReference>
<name>A0A2P6V0R4_9CHLO</name>
<proteinExistence type="predicted"/>
<dbReference type="GO" id="GO:0016409">
    <property type="term" value="F:palmitoyltransferase activity"/>
    <property type="evidence" value="ECO:0007669"/>
    <property type="project" value="TreeGrafter"/>
</dbReference>
<comment type="subcellular location">
    <subcellularLocation>
        <location evidence="1">Membrane</location>
        <topology evidence="1">Multi-pass membrane protein</topology>
    </subcellularLocation>
</comment>
<keyword evidence="2 5" id="KW-0812">Transmembrane</keyword>
<evidence type="ECO:0000256" key="2">
    <source>
        <dbReference type="ARBA" id="ARBA00022692"/>
    </source>
</evidence>
<dbReference type="PANTHER" id="PTHR13285:SF18">
    <property type="entry name" value="PROTEIN-CYSTEINE N-PALMITOYLTRANSFERASE RASP"/>
    <property type="match status" value="1"/>
</dbReference>
<gene>
    <name evidence="6" type="ORF">C2E20_8690</name>
</gene>
<sequence>MAVIAAAAGGLLGSQIPGMWAPGAAKSEPQALARYVGWLAVLPHVLVACGLSYAITRLGAGGGKLAALGPNARLNLFHDGNALVGAALAIALHGSGAAWPLVFSVVGRFIVGGCQAIQLRRSVAVVAVWTYAAAALLLNSSSEGAGVAFWAARLLPARWLPLAAALGSFHGVAPAHYTIGVTMRFTLMRYVSWALDTLDGRIVEATSPGAVERTYGASSTRVNTSTHQAGEVVPESPRIGAVGARGATSPEALFTQPESPQKGRLHATSTAGLASASWAAFFSYLFFAPTYLVGPVMTAADFYQQAAATSAGKSPSKHTLSGGQWWRAAARLAGFCAFAEALRRSSLLVDGGMQTLLGAQPWHAWAAGYALLTALFAQSFVPWTCARLCAGALGVAPIDEAPVGFLRSSLTPSTFWRNFHVSWGRWLKQYVYTPLGATPAALALTMAASAMLHGGSTAWMTWGGIQAGALLVERWLSRRGAASLGPLGRLHPHLRASLAQCATMTTLLVQLPVSASLPTFLVCFHAINLPFSALNAARLAQRTGGKAGAANSAVGATPDRMAAKLATAAKLAVD</sequence>
<evidence type="ECO:0000256" key="3">
    <source>
        <dbReference type="ARBA" id="ARBA00022989"/>
    </source>
</evidence>
<comment type="caution">
    <text evidence="6">The sequence shown here is derived from an EMBL/GenBank/DDBJ whole genome shotgun (WGS) entry which is preliminary data.</text>
</comment>
<organism evidence="6 7">
    <name type="scientific">Micractinium conductrix</name>
    <dbReference type="NCBI Taxonomy" id="554055"/>
    <lineage>
        <taxon>Eukaryota</taxon>
        <taxon>Viridiplantae</taxon>
        <taxon>Chlorophyta</taxon>
        <taxon>core chlorophytes</taxon>
        <taxon>Trebouxiophyceae</taxon>
        <taxon>Chlorellales</taxon>
        <taxon>Chlorellaceae</taxon>
        <taxon>Chlorella clade</taxon>
        <taxon>Micractinium</taxon>
    </lineage>
</organism>
<dbReference type="Proteomes" id="UP000239649">
    <property type="component" value="Unassembled WGS sequence"/>
</dbReference>
<keyword evidence="7" id="KW-1185">Reference proteome</keyword>
<dbReference type="Pfam" id="PF03062">
    <property type="entry name" value="MBOAT"/>
    <property type="match status" value="1"/>
</dbReference>
<evidence type="ECO:0000256" key="5">
    <source>
        <dbReference type="SAM" id="Phobius"/>
    </source>
</evidence>
<dbReference type="GO" id="GO:0005783">
    <property type="term" value="C:endoplasmic reticulum"/>
    <property type="evidence" value="ECO:0007669"/>
    <property type="project" value="TreeGrafter"/>
</dbReference>
<keyword evidence="3 5" id="KW-1133">Transmembrane helix</keyword>
<feature type="transmembrane region" description="Helical" evidence="5">
    <location>
        <begin position="123"/>
        <end position="139"/>
    </location>
</feature>
<dbReference type="InterPro" id="IPR051085">
    <property type="entry name" value="MB_O-acyltransferase"/>
</dbReference>
<evidence type="ECO:0000313" key="7">
    <source>
        <dbReference type="Proteomes" id="UP000239649"/>
    </source>
</evidence>
<keyword evidence="4 5" id="KW-0472">Membrane</keyword>
<dbReference type="GO" id="GO:0016020">
    <property type="term" value="C:membrane"/>
    <property type="evidence" value="ECO:0007669"/>
    <property type="project" value="UniProtKB-SubCell"/>
</dbReference>
<dbReference type="STRING" id="554055.A0A2P6V0R4"/>
<feature type="transmembrane region" description="Helical" evidence="5">
    <location>
        <begin position="35"/>
        <end position="55"/>
    </location>
</feature>
<reference evidence="6 7" key="1">
    <citation type="journal article" date="2018" name="Plant J.">
        <title>Genome sequences of Chlorella sorokiniana UTEX 1602 and Micractinium conductrix SAG 241.80: implications to maltose excretion by a green alga.</title>
        <authorList>
            <person name="Arriola M.B."/>
            <person name="Velmurugan N."/>
            <person name="Zhang Y."/>
            <person name="Plunkett M.H."/>
            <person name="Hondzo H."/>
            <person name="Barney B.M."/>
        </authorList>
    </citation>
    <scope>NUCLEOTIDE SEQUENCE [LARGE SCALE GENOMIC DNA]</scope>
    <source>
        <strain evidence="6 7">SAG 241.80</strain>
    </source>
</reference>
<evidence type="ECO:0000256" key="4">
    <source>
        <dbReference type="ARBA" id="ARBA00023136"/>
    </source>
</evidence>
<dbReference type="AlphaFoldDB" id="A0A2P6V0R4"/>